<organism evidence="1 2">
    <name type="scientific">Parvularcula marina</name>
    <dbReference type="NCBI Taxonomy" id="2292771"/>
    <lineage>
        <taxon>Bacteria</taxon>
        <taxon>Pseudomonadati</taxon>
        <taxon>Pseudomonadota</taxon>
        <taxon>Alphaproteobacteria</taxon>
        <taxon>Parvularculales</taxon>
        <taxon>Parvularculaceae</taxon>
        <taxon>Parvularcula</taxon>
    </lineage>
</organism>
<proteinExistence type="predicted"/>
<keyword evidence="2" id="KW-1185">Reference proteome</keyword>
<comment type="caution">
    <text evidence="1">The sequence shown here is derived from an EMBL/GenBank/DDBJ whole genome shotgun (WGS) entry which is preliminary data.</text>
</comment>
<accession>A0A371R8E8</accession>
<dbReference type="InParanoid" id="A0A371R8E8"/>
<dbReference type="AlphaFoldDB" id="A0A371R8E8"/>
<reference evidence="1 2" key="1">
    <citation type="submission" date="2018-08" db="EMBL/GenBank/DDBJ databases">
        <title>Parvularcula sp. SM1705, isolated from surface water of the South Sea China.</title>
        <authorList>
            <person name="Sun L."/>
        </authorList>
    </citation>
    <scope>NUCLEOTIDE SEQUENCE [LARGE SCALE GENOMIC DNA]</scope>
    <source>
        <strain evidence="1 2">SM1705</strain>
    </source>
</reference>
<dbReference type="Proteomes" id="UP000264589">
    <property type="component" value="Unassembled WGS sequence"/>
</dbReference>
<dbReference type="RefSeq" id="WP_116393393.1">
    <property type="nucleotide sequence ID" value="NZ_QUQO01000002.1"/>
</dbReference>
<protein>
    <submittedName>
        <fullName evidence="1">Uncharacterized protein</fullName>
    </submittedName>
</protein>
<sequence length="375" mass="41028">MTKYLALSGALLVAACSTTPLPAKRPLSEDHLQQLATTNVVTSENVQGVKAGWFQQDSSATSAQYGLIGALVSATMDGIANAGPASRARAISDEIATVIEPEVLDRMLTAAIVKAKETDEMTTTVNYGEVSSIQKVLHSDPIDDSISVTTDYILSEDATTLKVIANVSYENKEIPYVTPFTFEGSVPKSEEEGPLYKNIFAYISDQQEIPPLTDEMKAELVEIVKASYRDEDGQLPTDGVAFKKLTRDLENAKDDKLSNGEASIFTAKKWTENDGEFLYRELAKAHDFIARYIIIDMNDTSIPSIEDEDVIVEELEDFRTITRAGGVVNAGSYVSTPGNYVGTVTFGNAQAVTEEAEDRLYELHKEARKAKKKKN</sequence>
<gene>
    <name evidence="1" type="ORF">DX908_15515</name>
</gene>
<evidence type="ECO:0000313" key="1">
    <source>
        <dbReference type="EMBL" id="RFB01678.1"/>
    </source>
</evidence>
<evidence type="ECO:0000313" key="2">
    <source>
        <dbReference type="Proteomes" id="UP000264589"/>
    </source>
</evidence>
<dbReference type="PROSITE" id="PS51257">
    <property type="entry name" value="PROKAR_LIPOPROTEIN"/>
    <property type="match status" value="1"/>
</dbReference>
<name>A0A371R8E8_9PROT</name>
<dbReference type="EMBL" id="QUQO01000002">
    <property type="protein sequence ID" value="RFB01678.1"/>
    <property type="molecule type" value="Genomic_DNA"/>
</dbReference>